<sequence length="798" mass="89099">MSKRQAEVKSPVNLNVVGVSGSIQAGISAECLLCCSGGDRLVSRGCVSPCRHGGDPGRGDSCRRRRGKTGRYNRAEPRGPAGRAASHDLAALFQEEYDSASDYGSYKRLGKAMPHFISPGNMLFPDLFQTNNLLFYERFEAYKDYLLGDAKPSEVKDFIAEYVEKAIEPQGWKAVWHTDIFDVLVEVTDVRHSELKVVAVPCEPFLCESRVSDLTREGITDLLEVKEQKVPLQELFVVYDDSGEFDQTALVVEHVRFFYQHVWRPWDEEEEDHMDYFVRCCEPRLRLHYDILEDRIPSGLVSEHRKILSESEEVYTHFNNLRNSLSSKDSDCELDNVSMVEGMKMDEKMENLKRKLKLIENPLLRYLFCYQRNSGSYNIKAKGPRPSGGKVIHVVSTTMSVSTLQCLTAERLEPEAGNRNLELQFHGDPLEAVNACYEGDLVIICPGRYVVYGLISIVDSIELEGYGLPDDVVIEKRGKGDHFVDCTGAQVKISNVKFVQHEAVEGILTVHSGKTELDNCVLQCETTGVTVKKSAELLMKYCDLYGAKGAGIEIFPGSVCSLIGNGIHHCRDGILIKDFIDVVYDLPKMVMENNIIHNNEGYAVVLVKPGASSEEDSVDPDDRGGEPLDVKIKEDEAKINPIPPLLTSPTDQEITVPERGECSDTNEENETEGNVAIASGECPPNPTTIDKEAESNITEDNVQYEPPVENEAAGNVIAEDDFHYEPPAMNEETEGNDTIAYELIANSRRKRAKNKKRLSTLGITDVDEDKLATQEMFMSIVGNHFKRNGKGSFGTFLF</sequence>
<keyword evidence="3" id="KW-0206">Cytoskeleton</keyword>
<protein>
    <submittedName>
        <fullName evidence="7">SHC binding and spindle associated 1</fullName>
    </submittedName>
</protein>
<dbReference type="InterPro" id="IPR011050">
    <property type="entry name" value="Pectin_lyase_fold/virulence"/>
</dbReference>
<reference evidence="7" key="1">
    <citation type="submission" date="2025-08" db="UniProtKB">
        <authorList>
            <consortium name="Ensembl"/>
        </authorList>
    </citation>
    <scope>IDENTIFICATION</scope>
</reference>
<evidence type="ECO:0000256" key="3">
    <source>
        <dbReference type="ARBA" id="ARBA00023212"/>
    </source>
</evidence>
<feature type="compositionally biased region" description="Basic and acidic residues" evidence="4">
    <location>
        <begin position="52"/>
        <end position="62"/>
    </location>
</feature>
<comment type="subcellular location">
    <subcellularLocation>
        <location evidence="1">Cytoplasm</location>
        <location evidence="1">Cytoskeleton</location>
        <location evidence="1">Spindle</location>
    </subcellularLocation>
</comment>
<evidence type="ECO:0000313" key="7">
    <source>
        <dbReference type="Ensembl" id="ENSLLEP00000024870.1"/>
    </source>
</evidence>
<proteinExistence type="predicted"/>
<feature type="domain" description="SHC SH2" evidence="6">
    <location>
        <begin position="137"/>
        <end position="365"/>
    </location>
</feature>
<feature type="region of interest" description="Disordered" evidence="4">
    <location>
        <begin position="656"/>
        <end position="691"/>
    </location>
</feature>
<evidence type="ECO:0000313" key="8">
    <source>
        <dbReference type="Proteomes" id="UP000694569"/>
    </source>
</evidence>
<dbReference type="Gene3D" id="2.160.20.10">
    <property type="entry name" value="Single-stranded right-handed beta-helix, Pectin lyase-like"/>
    <property type="match status" value="1"/>
</dbReference>
<dbReference type="AlphaFoldDB" id="A0A8C5PM15"/>
<dbReference type="SUPFAM" id="SSF51126">
    <property type="entry name" value="Pectin lyase-like"/>
    <property type="match status" value="1"/>
</dbReference>
<dbReference type="InterPro" id="IPR057508">
    <property type="entry name" value="SHCBP-like_N"/>
</dbReference>
<dbReference type="Pfam" id="PF23762">
    <property type="entry name" value="SHCBP_N"/>
    <property type="match status" value="1"/>
</dbReference>
<name>A0A8C5PM15_9ANUR</name>
<evidence type="ECO:0000256" key="2">
    <source>
        <dbReference type="ARBA" id="ARBA00022490"/>
    </source>
</evidence>
<evidence type="ECO:0000259" key="5">
    <source>
        <dbReference type="Pfam" id="PF13229"/>
    </source>
</evidence>
<dbReference type="GeneTree" id="ENSGT00940000161310"/>
<organism evidence="7 8">
    <name type="scientific">Leptobrachium leishanense</name>
    <name type="common">Leishan spiny toad</name>
    <dbReference type="NCBI Taxonomy" id="445787"/>
    <lineage>
        <taxon>Eukaryota</taxon>
        <taxon>Metazoa</taxon>
        <taxon>Chordata</taxon>
        <taxon>Craniata</taxon>
        <taxon>Vertebrata</taxon>
        <taxon>Euteleostomi</taxon>
        <taxon>Amphibia</taxon>
        <taxon>Batrachia</taxon>
        <taxon>Anura</taxon>
        <taxon>Pelobatoidea</taxon>
        <taxon>Megophryidae</taxon>
        <taxon>Leptobrachium</taxon>
    </lineage>
</organism>
<dbReference type="InterPro" id="IPR045140">
    <property type="entry name" value="SHCBP1-like"/>
</dbReference>
<dbReference type="Ensembl" id="ENSLLET00000025822.1">
    <property type="protein sequence ID" value="ENSLLEP00000024870.1"/>
    <property type="gene ID" value="ENSLLEG00000015833.1"/>
</dbReference>
<evidence type="ECO:0000256" key="4">
    <source>
        <dbReference type="SAM" id="MobiDB-lite"/>
    </source>
</evidence>
<dbReference type="Pfam" id="PF13229">
    <property type="entry name" value="Beta_helix"/>
    <property type="match status" value="1"/>
</dbReference>
<gene>
    <name evidence="7" type="primary">SHCBP1</name>
</gene>
<feature type="region of interest" description="Disordered" evidence="4">
    <location>
        <begin position="51"/>
        <end position="82"/>
    </location>
</feature>
<dbReference type="Proteomes" id="UP000694569">
    <property type="component" value="Unplaced"/>
</dbReference>
<evidence type="ECO:0000256" key="1">
    <source>
        <dbReference type="ARBA" id="ARBA00004186"/>
    </source>
</evidence>
<dbReference type="PANTHER" id="PTHR14695">
    <property type="entry name" value="SHC SH2-DOMAIN BINDING PROTEIN 1-RELATED"/>
    <property type="match status" value="1"/>
</dbReference>
<dbReference type="GO" id="GO:0005819">
    <property type="term" value="C:spindle"/>
    <property type="evidence" value="ECO:0007669"/>
    <property type="project" value="UniProtKB-SubCell"/>
</dbReference>
<accession>A0A8C5PM15</accession>
<reference evidence="7" key="2">
    <citation type="submission" date="2025-09" db="UniProtKB">
        <authorList>
            <consortium name="Ensembl"/>
        </authorList>
    </citation>
    <scope>IDENTIFICATION</scope>
</reference>
<dbReference type="InterPro" id="IPR012334">
    <property type="entry name" value="Pectin_lyas_fold"/>
</dbReference>
<dbReference type="GO" id="GO:0008543">
    <property type="term" value="P:fibroblast growth factor receptor signaling pathway"/>
    <property type="evidence" value="ECO:0007669"/>
    <property type="project" value="TreeGrafter"/>
</dbReference>
<dbReference type="PANTHER" id="PTHR14695:SF8">
    <property type="entry name" value="SHC SH2 DOMAIN-BINDING PROTEIN 1"/>
    <property type="match status" value="1"/>
</dbReference>
<dbReference type="OrthoDB" id="5978115at2759"/>
<dbReference type="InterPro" id="IPR039448">
    <property type="entry name" value="Beta_helix"/>
</dbReference>
<feature type="domain" description="Right handed beta helix" evidence="5">
    <location>
        <begin position="488"/>
        <end position="607"/>
    </location>
</feature>
<keyword evidence="2" id="KW-0963">Cytoplasm</keyword>
<evidence type="ECO:0000259" key="6">
    <source>
        <dbReference type="Pfam" id="PF23762"/>
    </source>
</evidence>
<keyword evidence="8" id="KW-1185">Reference proteome</keyword>